<evidence type="ECO:0000259" key="8">
    <source>
        <dbReference type="PROSITE" id="PS50928"/>
    </source>
</evidence>
<dbReference type="EMBL" id="JACZEP010000010">
    <property type="protein sequence ID" value="MBE1207417.1"/>
    <property type="molecule type" value="Genomic_DNA"/>
</dbReference>
<evidence type="ECO:0000256" key="5">
    <source>
        <dbReference type="ARBA" id="ARBA00022989"/>
    </source>
</evidence>
<dbReference type="PANTHER" id="PTHR30151:SF20">
    <property type="entry name" value="ABC TRANSPORTER PERMEASE PROTEIN HI_0355-RELATED"/>
    <property type="match status" value="1"/>
</dbReference>
<evidence type="ECO:0000256" key="7">
    <source>
        <dbReference type="RuleBase" id="RU363032"/>
    </source>
</evidence>
<gene>
    <name evidence="9" type="ORF">IHE39_24265</name>
</gene>
<feature type="domain" description="ABC transmembrane type-1" evidence="8">
    <location>
        <begin position="74"/>
        <end position="254"/>
    </location>
</feature>
<evidence type="ECO:0000256" key="4">
    <source>
        <dbReference type="ARBA" id="ARBA00022692"/>
    </source>
</evidence>
<evidence type="ECO:0000313" key="10">
    <source>
        <dbReference type="Proteomes" id="UP000598227"/>
    </source>
</evidence>
<reference evidence="9 10" key="1">
    <citation type="submission" date="2020-09" db="EMBL/GenBank/DDBJ databases">
        <title>Draft Genome Sequence of Aminobacter carboxidus type strain DSM 1086, a soil Gram-negative carboxydobacterium.</title>
        <authorList>
            <person name="Turrini P."/>
            <person name="Tescari M."/>
            <person name="Artuso I."/>
            <person name="Lugli G.A."/>
            <person name="Frangipani E."/>
            <person name="Ventura M."/>
            <person name="Visca P."/>
        </authorList>
    </citation>
    <scope>NUCLEOTIDE SEQUENCE [LARGE SCALE GENOMIC DNA]</scope>
    <source>
        <strain evidence="9 10">DSM 1086</strain>
    </source>
</reference>
<feature type="transmembrane region" description="Helical" evidence="7">
    <location>
        <begin position="112"/>
        <end position="134"/>
    </location>
</feature>
<protein>
    <submittedName>
        <fullName evidence="9">ABC transporter permease</fullName>
    </submittedName>
</protein>
<comment type="similarity">
    <text evidence="7">Belongs to the binding-protein-dependent transport system permease family.</text>
</comment>
<feature type="transmembrane region" description="Helical" evidence="7">
    <location>
        <begin position="73"/>
        <end position="100"/>
    </location>
</feature>
<evidence type="ECO:0000256" key="6">
    <source>
        <dbReference type="ARBA" id="ARBA00023136"/>
    </source>
</evidence>
<evidence type="ECO:0000313" key="9">
    <source>
        <dbReference type="EMBL" id="MBE1207417.1"/>
    </source>
</evidence>
<comment type="caution">
    <text evidence="9">The sequence shown here is derived from an EMBL/GenBank/DDBJ whole genome shotgun (WGS) entry which is preliminary data.</text>
</comment>
<feature type="transmembrane region" description="Helical" evidence="7">
    <location>
        <begin position="19"/>
        <end position="37"/>
    </location>
</feature>
<dbReference type="InterPro" id="IPR000515">
    <property type="entry name" value="MetI-like"/>
</dbReference>
<keyword evidence="10" id="KW-1185">Reference proteome</keyword>
<keyword evidence="3" id="KW-1003">Cell membrane</keyword>
<dbReference type="InterPro" id="IPR035906">
    <property type="entry name" value="MetI-like_sf"/>
</dbReference>
<dbReference type="Proteomes" id="UP000598227">
    <property type="component" value="Unassembled WGS sequence"/>
</dbReference>
<proteinExistence type="inferred from homology"/>
<name>A0ABR9GUQ6_9HYPH</name>
<dbReference type="Gene3D" id="1.10.3720.10">
    <property type="entry name" value="MetI-like"/>
    <property type="match status" value="1"/>
</dbReference>
<keyword evidence="2 7" id="KW-0813">Transport</keyword>
<evidence type="ECO:0000256" key="2">
    <source>
        <dbReference type="ARBA" id="ARBA00022448"/>
    </source>
</evidence>
<evidence type="ECO:0000256" key="1">
    <source>
        <dbReference type="ARBA" id="ARBA00004651"/>
    </source>
</evidence>
<evidence type="ECO:0000256" key="3">
    <source>
        <dbReference type="ARBA" id="ARBA00022475"/>
    </source>
</evidence>
<keyword evidence="5 7" id="KW-1133">Transmembrane helix</keyword>
<dbReference type="PROSITE" id="PS50928">
    <property type="entry name" value="ABC_TM1"/>
    <property type="match status" value="1"/>
</dbReference>
<accession>A0ABR9GUQ6</accession>
<dbReference type="PANTHER" id="PTHR30151">
    <property type="entry name" value="ALKANE SULFONATE ABC TRANSPORTER-RELATED, MEMBRANE SUBUNIT"/>
    <property type="match status" value="1"/>
</dbReference>
<dbReference type="CDD" id="cd06261">
    <property type="entry name" value="TM_PBP2"/>
    <property type="match status" value="1"/>
</dbReference>
<dbReference type="SUPFAM" id="SSF161098">
    <property type="entry name" value="MetI-like"/>
    <property type="match status" value="1"/>
</dbReference>
<organism evidence="9 10">
    <name type="scientific">Aminobacter carboxidus</name>
    <dbReference type="NCBI Taxonomy" id="376165"/>
    <lineage>
        <taxon>Bacteria</taxon>
        <taxon>Pseudomonadati</taxon>
        <taxon>Pseudomonadota</taxon>
        <taxon>Alphaproteobacteria</taxon>
        <taxon>Hyphomicrobiales</taxon>
        <taxon>Phyllobacteriaceae</taxon>
        <taxon>Aminobacter</taxon>
    </lineage>
</organism>
<keyword evidence="6 7" id="KW-0472">Membrane</keyword>
<feature type="transmembrane region" description="Helical" evidence="7">
    <location>
        <begin position="236"/>
        <end position="261"/>
    </location>
</feature>
<dbReference type="Pfam" id="PF00528">
    <property type="entry name" value="BPD_transp_1"/>
    <property type="match status" value="1"/>
</dbReference>
<comment type="subcellular location">
    <subcellularLocation>
        <location evidence="1 7">Cell membrane</location>
        <topology evidence="1 7">Multi-pass membrane protein</topology>
    </subcellularLocation>
</comment>
<feature type="transmembrane region" description="Helical" evidence="7">
    <location>
        <begin position="140"/>
        <end position="168"/>
    </location>
</feature>
<feature type="transmembrane region" description="Helical" evidence="7">
    <location>
        <begin position="189"/>
        <end position="216"/>
    </location>
</feature>
<keyword evidence="4 7" id="KW-0812">Transmembrane</keyword>
<sequence>MLIEEDDAHRSFVERTPQWVLVLAFGVILVTFWQAAVDLSGVSPLVLPGPYEVLQDLIFTVTNLFSGGYVLDATIVTVVEVIFGFSLACVIGLTLGAIIGATEIGRKAIMPYVVAVNTMPKVAFAPLFVAWFGFGVESKIMMAAFISFFPVTINTAAGLGATSGDLLMLFRSLEAKRWQTLLKLQLPFALPYIFAGLKLAAVWSVIGVVVGEYMGGGEGIGELVRIAASQLRVGRVFAQILLLSMIGLSLFSLVSLVEAYFTKWKQRDNH</sequence>